<evidence type="ECO:0000313" key="5">
    <source>
        <dbReference type="EMBL" id="RIA75823.1"/>
    </source>
</evidence>
<evidence type="ECO:0000256" key="3">
    <source>
        <dbReference type="ARBA" id="ARBA00022833"/>
    </source>
</evidence>
<dbReference type="AlphaFoldDB" id="A0A397RNW6"/>
<keyword evidence="3 4" id="KW-0862">Zinc</keyword>
<dbReference type="PIRSF" id="PIRSF004761">
    <property type="entry name" value="Hydrgn_mat_HypA"/>
    <property type="match status" value="1"/>
</dbReference>
<reference evidence="5 6" key="1">
    <citation type="submission" date="2018-08" db="EMBL/GenBank/DDBJ databases">
        <title>Genomic Encyclopedia of Archaeal and Bacterial Type Strains, Phase II (KMG-II): from individual species to whole genera.</title>
        <authorList>
            <person name="Goeker M."/>
        </authorList>
    </citation>
    <scope>NUCLEOTIDE SEQUENCE [LARGE SCALE GENOMIC DNA]</scope>
    <source>
        <strain evidence="5 6">ATCC 27112</strain>
    </source>
</reference>
<sequence>MHELGVTFTVIKRVEEVARENNVKHICKVTLSLGEVSTVIPEQLIDCWNWAVNNKSEILSNCELVIEPIEAITYCSDCKKEYNTIKYGKICPYCASSHTWLKQGNEFIIKDVTAD</sequence>
<comment type="function">
    <text evidence="4">Involved in the maturation of [NiFe] hydrogenases. Required for nickel insertion into the metal center of the hydrogenase.</text>
</comment>
<evidence type="ECO:0000313" key="6">
    <source>
        <dbReference type="Proteomes" id="UP000266506"/>
    </source>
</evidence>
<dbReference type="PANTHER" id="PTHR34535:SF3">
    <property type="entry name" value="HYDROGENASE MATURATION FACTOR HYPA"/>
    <property type="match status" value="1"/>
</dbReference>
<feature type="binding site" evidence="4">
    <location>
        <position position="91"/>
    </location>
    <ligand>
        <name>Zn(2+)</name>
        <dbReference type="ChEBI" id="CHEBI:29105"/>
    </ligand>
</feature>
<evidence type="ECO:0000256" key="2">
    <source>
        <dbReference type="ARBA" id="ARBA00022723"/>
    </source>
</evidence>
<gene>
    <name evidence="4" type="primary">hypA</name>
    <name evidence="5" type="ORF">EI71_01120</name>
</gene>
<dbReference type="OrthoDB" id="9800361at2"/>
<dbReference type="GO" id="GO:0008270">
    <property type="term" value="F:zinc ion binding"/>
    <property type="evidence" value="ECO:0007669"/>
    <property type="project" value="UniProtKB-UniRule"/>
</dbReference>
<feature type="binding site" evidence="4">
    <location>
        <position position="94"/>
    </location>
    <ligand>
        <name>Zn(2+)</name>
        <dbReference type="ChEBI" id="CHEBI:29105"/>
    </ligand>
</feature>
<protein>
    <recommendedName>
        <fullName evidence="4">Hydrogenase maturation factor HypA</fullName>
    </recommendedName>
</protein>
<comment type="similarity">
    <text evidence="4">Belongs to the HypA/HybF family.</text>
</comment>
<organism evidence="5 6">
    <name type="scientific">Anaeroplasma bactoclasticum</name>
    <dbReference type="NCBI Taxonomy" id="2088"/>
    <lineage>
        <taxon>Bacteria</taxon>
        <taxon>Bacillati</taxon>
        <taxon>Mycoplasmatota</taxon>
        <taxon>Mollicutes</taxon>
        <taxon>Anaeroplasmatales</taxon>
        <taxon>Anaeroplasmataceae</taxon>
        <taxon>Anaeroplasma</taxon>
    </lineage>
</organism>
<dbReference type="PANTHER" id="PTHR34535">
    <property type="entry name" value="HYDROGENASE MATURATION FACTOR HYPA"/>
    <property type="match status" value="1"/>
</dbReference>
<keyword evidence="1 4" id="KW-0533">Nickel</keyword>
<feature type="binding site" evidence="4">
    <location>
        <position position="75"/>
    </location>
    <ligand>
        <name>Zn(2+)</name>
        <dbReference type="ChEBI" id="CHEBI:29105"/>
    </ligand>
</feature>
<evidence type="ECO:0000256" key="1">
    <source>
        <dbReference type="ARBA" id="ARBA00022596"/>
    </source>
</evidence>
<dbReference type="Proteomes" id="UP000266506">
    <property type="component" value="Unassembled WGS sequence"/>
</dbReference>
<keyword evidence="6" id="KW-1185">Reference proteome</keyword>
<dbReference type="GO" id="GO:0016151">
    <property type="term" value="F:nickel cation binding"/>
    <property type="evidence" value="ECO:0007669"/>
    <property type="project" value="UniProtKB-UniRule"/>
</dbReference>
<dbReference type="GO" id="GO:0051604">
    <property type="term" value="P:protein maturation"/>
    <property type="evidence" value="ECO:0007669"/>
    <property type="project" value="InterPro"/>
</dbReference>
<accession>A0A397RNW6</accession>
<dbReference type="HAMAP" id="MF_00213">
    <property type="entry name" value="HypA_HybF"/>
    <property type="match status" value="1"/>
</dbReference>
<keyword evidence="2 4" id="KW-0479">Metal-binding</keyword>
<evidence type="ECO:0000256" key="4">
    <source>
        <dbReference type="HAMAP-Rule" id="MF_00213"/>
    </source>
</evidence>
<dbReference type="EMBL" id="QXEV01000010">
    <property type="protein sequence ID" value="RIA75823.1"/>
    <property type="molecule type" value="Genomic_DNA"/>
</dbReference>
<dbReference type="RefSeq" id="WP_119016263.1">
    <property type="nucleotide sequence ID" value="NZ_QXEV01000010.1"/>
</dbReference>
<dbReference type="Gene3D" id="3.30.2320.80">
    <property type="match status" value="1"/>
</dbReference>
<feature type="binding site" evidence="4">
    <location>
        <position position="2"/>
    </location>
    <ligand>
        <name>Ni(2+)</name>
        <dbReference type="ChEBI" id="CHEBI:49786"/>
    </ligand>
</feature>
<feature type="binding site" evidence="4">
    <location>
        <position position="78"/>
    </location>
    <ligand>
        <name>Zn(2+)</name>
        <dbReference type="ChEBI" id="CHEBI:29105"/>
    </ligand>
</feature>
<dbReference type="Pfam" id="PF01155">
    <property type="entry name" value="HypA"/>
    <property type="match status" value="1"/>
</dbReference>
<name>A0A397RNW6_9MOLU</name>
<dbReference type="InParanoid" id="A0A397RNW6"/>
<dbReference type="InterPro" id="IPR000688">
    <property type="entry name" value="HypA/HybF"/>
</dbReference>
<comment type="caution">
    <text evidence="5">The sequence shown here is derived from an EMBL/GenBank/DDBJ whole genome shotgun (WGS) entry which is preliminary data.</text>
</comment>
<proteinExistence type="inferred from homology"/>